<sequence length="268" mass="31716">MKFIDNFNVYLIQEQRLVLREPISESKYRREVVITDTIEKYSKELSSLIKQKIGEYAQITQSLDSSFPKRLFRHESKNIDIEELKTRLQDLEVKRKKLSKYGFLKSEETSFFDYNNIEKNDTKVLSLYIKDNEEKLSVFNSLIKKIELFTNILNNRRFNFKSIEIDKERGFIFVSKDKSTLKLTELSSGEQHEVVLLFELLFKAEQNSLVLIDEPEISLHVVWQKEFLNDIQEIIELQKIDIIIATHSPQIINNRWDLTVDLGESVDE</sequence>
<evidence type="ECO:0000313" key="3">
    <source>
        <dbReference type="EMBL" id="SFV57392.1"/>
    </source>
</evidence>
<dbReference type="GO" id="GO:0016887">
    <property type="term" value="F:ATP hydrolysis activity"/>
    <property type="evidence" value="ECO:0007669"/>
    <property type="project" value="InterPro"/>
</dbReference>
<evidence type="ECO:0000256" key="1">
    <source>
        <dbReference type="SAM" id="Coils"/>
    </source>
</evidence>
<dbReference type="EMBL" id="FPHE01000077">
    <property type="protein sequence ID" value="SFV57392.1"/>
    <property type="molecule type" value="Genomic_DNA"/>
</dbReference>
<dbReference type="PANTHER" id="PTHR43581:SF2">
    <property type="entry name" value="EXCINUCLEASE ATPASE SUBUNIT"/>
    <property type="match status" value="1"/>
</dbReference>
<feature type="domain" description="ATPase AAA-type core" evidence="2">
    <location>
        <begin position="64"/>
        <end position="253"/>
    </location>
</feature>
<protein>
    <submittedName>
        <fullName evidence="3">Putative ATPase</fullName>
    </submittedName>
</protein>
<gene>
    <name evidence="3" type="ORF">MNB_SV-12-709</name>
</gene>
<organism evidence="3">
    <name type="scientific">hydrothermal vent metagenome</name>
    <dbReference type="NCBI Taxonomy" id="652676"/>
    <lineage>
        <taxon>unclassified sequences</taxon>
        <taxon>metagenomes</taxon>
        <taxon>ecological metagenomes</taxon>
    </lineage>
</organism>
<dbReference type="InterPro" id="IPR027417">
    <property type="entry name" value="P-loop_NTPase"/>
</dbReference>
<reference evidence="3" key="1">
    <citation type="submission" date="2016-10" db="EMBL/GenBank/DDBJ databases">
        <authorList>
            <person name="de Groot N.N."/>
        </authorList>
    </citation>
    <scope>NUCLEOTIDE SEQUENCE</scope>
</reference>
<dbReference type="Gene3D" id="3.40.50.300">
    <property type="entry name" value="P-loop containing nucleotide triphosphate hydrolases"/>
    <property type="match status" value="1"/>
</dbReference>
<keyword evidence="1" id="KW-0175">Coiled coil</keyword>
<dbReference type="InterPro" id="IPR051396">
    <property type="entry name" value="Bact_Antivir_Def_Nuclease"/>
</dbReference>
<dbReference type="AlphaFoldDB" id="A0A1W1BVC3"/>
<proteinExistence type="predicted"/>
<accession>A0A1W1BVC3</accession>
<dbReference type="Pfam" id="PF13304">
    <property type="entry name" value="AAA_21"/>
    <property type="match status" value="1"/>
</dbReference>
<dbReference type="InterPro" id="IPR003959">
    <property type="entry name" value="ATPase_AAA_core"/>
</dbReference>
<dbReference type="PANTHER" id="PTHR43581">
    <property type="entry name" value="ATP/GTP PHOSPHATASE"/>
    <property type="match status" value="1"/>
</dbReference>
<feature type="coiled-coil region" evidence="1">
    <location>
        <begin position="74"/>
        <end position="101"/>
    </location>
</feature>
<dbReference type="GO" id="GO:0005524">
    <property type="term" value="F:ATP binding"/>
    <property type="evidence" value="ECO:0007669"/>
    <property type="project" value="InterPro"/>
</dbReference>
<name>A0A1W1BVC3_9ZZZZ</name>
<dbReference type="SUPFAM" id="SSF52540">
    <property type="entry name" value="P-loop containing nucleoside triphosphate hydrolases"/>
    <property type="match status" value="1"/>
</dbReference>
<evidence type="ECO:0000259" key="2">
    <source>
        <dbReference type="Pfam" id="PF13304"/>
    </source>
</evidence>